<dbReference type="RefSeq" id="WP_166917824.1">
    <property type="nucleotide sequence ID" value="NZ_CP050254.1"/>
</dbReference>
<organism evidence="8 9">
    <name type="scientific">Zophobihabitans entericus</name>
    <dbReference type="NCBI Taxonomy" id="1635327"/>
    <lineage>
        <taxon>Bacteria</taxon>
        <taxon>Pseudomonadati</taxon>
        <taxon>Pseudomonadota</taxon>
        <taxon>Gammaproteobacteria</taxon>
        <taxon>Orbales</taxon>
        <taxon>Orbaceae</taxon>
        <taxon>Zophobihabitans</taxon>
    </lineage>
</organism>
<dbReference type="KEGG" id="orb:IPMB12_12030"/>
<proteinExistence type="inferred from homology"/>
<dbReference type="SUPFAM" id="SSF51306">
    <property type="entry name" value="LexA/Signal peptidase"/>
    <property type="match status" value="1"/>
</dbReference>
<evidence type="ECO:0000256" key="5">
    <source>
        <dbReference type="ARBA" id="ARBA00022971"/>
    </source>
</evidence>
<feature type="domain" description="Peptidase S26" evidence="7">
    <location>
        <begin position="10"/>
        <end position="172"/>
    </location>
</feature>
<dbReference type="InterPro" id="IPR036286">
    <property type="entry name" value="LexA/Signal_pep-like_sf"/>
</dbReference>
<keyword evidence="4" id="KW-0574">Periplasm</keyword>
<dbReference type="GO" id="GO:0004252">
    <property type="term" value="F:serine-type endopeptidase activity"/>
    <property type="evidence" value="ECO:0007669"/>
    <property type="project" value="InterPro"/>
</dbReference>
<evidence type="ECO:0000256" key="2">
    <source>
        <dbReference type="ARBA" id="ARBA00005849"/>
    </source>
</evidence>
<dbReference type="AlphaFoldDB" id="A0A6G9IE65"/>
<dbReference type="Proteomes" id="UP000501168">
    <property type="component" value="Plasmid pIPMB12"/>
</dbReference>
<accession>A0A6G9IE65</accession>
<keyword evidence="3" id="KW-0732">Signal</keyword>
<dbReference type="InterPro" id="IPR019533">
    <property type="entry name" value="Peptidase_S26"/>
</dbReference>
<evidence type="ECO:0000313" key="8">
    <source>
        <dbReference type="EMBL" id="QIQ22528.1"/>
    </source>
</evidence>
<name>A0A6G9IE65_9GAMM</name>
<evidence type="ECO:0000313" key="9">
    <source>
        <dbReference type="Proteomes" id="UP000501168"/>
    </source>
</evidence>
<comment type="similarity">
    <text evidence="2">Belongs to the peptidase S26C family.</text>
</comment>
<dbReference type="InParanoid" id="A0A6G9IE65"/>
<dbReference type="NCBIfam" id="NF010459">
    <property type="entry name" value="PRK13884.1"/>
    <property type="match status" value="1"/>
</dbReference>
<geneLocation type="plasmid" evidence="9">
    <name>pipmb12</name>
</geneLocation>
<keyword evidence="6" id="KW-1133">Transmembrane helix</keyword>
<evidence type="ECO:0000256" key="6">
    <source>
        <dbReference type="SAM" id="Phobius"/>
    </source>
</evidence>
<evidence type="ECO:0000256" key="4">
    <source>
        <dbReference type="ARBA" id="ARBA00022764"/>
    </source>
</evidence>
<dbReference type="InterPro" id="IPR014139">
    <property type="entry name" value="Peptidase_S26C_TraF"/>
</dbReference>
<dbReference type="GO" id="GO:0006465">
    <property type="term" value="P:signal peptide processing"/>
    <property type="evidence" value="ECO:0007669"/>
    <property type="project" value="InterPro"/>
</dbReference>
<gene>
    <name evidence="8" type="primary">traF</name>
    <name evidence="8" type="ORF">IPMB12_12030</name>
</gene>
<sequence length="177" mass="19881">MMKIIKKIRSIIILILLAVSGILIIVYLAGYKVNTTKSIPIGIYQESSKTPDKYDYVLFCPPDIEIFREAKRRGYINTGICPDSYGYLMKKIMAKGGDIVTLTEQGVFVNAELLAFSTPLKTDSYGRELPTLRLNQILKPTEVLLMSDVSETSFDARYFGILESKQIKGVITPVLIF</sequence>
<protein>
    <submittedName>
        <fullName evidence="8">Conjugative transfer signal peptidase TraF</fullName>
    </submittedName>
</protein>
<dbReference type="NCBIfam" id="TIGR02771">
    <property type="entry name" value="TraF_Ti"/>
    <property type="match status" value="1"/>
</dbReference>
<keyword evidence="5" id="KW-0184">Conjugation</keyword>
<dbReference type="EMBL" id="CP050254">
    <property type="protein sequence ID" value="QIQ22528.1"/>
    <property type="molecule type" value="Genomic_DNA"/>
</dbReference>
<keyword evidence="8" id="KW-0614">Plasmid</keyword>
<reference evidence="8 9" key="1">
    <citation type="submission" date="2020-03" db="EMBL/GenBank/DDBJ databases">
        <title>Complete genome sequence of Orbus sp. IPMB12 (BCRC 80908).</title>
        <authorList>
            <person name="Lo W.-S."/>
            <person name="Chang T.-H."/>
            <person name="Kuo C.-H."/>
        </authorList>
    </citation>
    <scope>NUCLEOTIDE SEQUENCE [LARGE SCALE GENOMIC DNA]</scope>
    <source>
        <strain evidence="8 9">IPMB12</strain>
        <plasmid evidence="9">pipmb12</plasmid>
    </source>
</reference>
<keyword evidence="6" id="KW-0472">Membrane</keyword>
<evidence type="ECO:0000256" key="3">
    <source>
        <dbReference type="ARBA" id="ARBA00022729"/>
    </source>
</evidence>
<dbReference type="Pfam" id="PF10502">
    <property type="entry name" value="Peptidase_S26"/>
    <property type="match status" value="1"/>
</dbReference>
<evidence type="ECO:0000256" key="1">
    <source>
        <dbReference type="ARBA" id="ARBA00004418"/>
    </source>
</evidence>
<feature type="transmembrane region" description="Helical" evidence="6">
    <location>
        <begin position="12"/>
        <end position="31"/>
    </location>
</feature>
<keyword evidence="9" id="KW-1185">Reference proteome</keyword>
<dbReference type="GO" id="GO:0042597">
    <property type="term" value="C:periplasmic space"/>
    <property type="evidence" value="ECO:0007669"/>
    <property type="project" value="UniProtKB-SubCell"/>
</dbReference>
<dbReference type="Gene3D" id="2.10.109.10">
    <property type="entry name" value="Umud Fragment, subunit A"/>
    <property type="match status" value="1"/>
</dbReference>
<keyword evidence="6" id="KW-0812">Transmembrane</keyword>
<evidence type="ECO:0000259" key="7">
    <source>
        <dbReference type="Pfam" id="PF10502"/>
    </source>
</evidence>
<comment type="subcellular location">
    <subcellularLocation>
        <location evidence="1">Periplasm</location>
    </subcellularLocation>
</comment>